<dbReference type="InterPro" id="IPR001509">
    <property type="entry name" value="Epimerase_deHydtase"/>
</dbReference>
<dbReference type="RefSeq" id="WP_201095049.1">
    <property type="nucleotide sequence ID" value="NZ_CP067393.1"/>
</dbReference>
<accession>A0A974RXY9</accession>
<proteinExistence type="predicted"/>
<dbReference type="EMBL" id="CP067393">
    <property type="protein sequence ID" value="QQP86705.1"/>
    <property type="molecule type" value="Genomic_DNA"/>
</dbReference>
<dbReference type="AlphaFoldDB" id="A0A974RXY9"/>
<dbReference type="GO" id="GO:0004029">
    <property type="term" value="F:aldehyde dehydrogenase (NAD+) activity"/>
    <property type="evidence" value="ECO:0007669"/>
    <property type="project" value="TreeGrafter"/>
</dbReference>
<name>A0A974RXY9_9GAMM</name>
<dbReference type="InterPro" id="IPR036291">
    <property type="entry name" value="NAD(P)-bd_dom_sf"/>
</dbReference>
<evidence type="ECO:0000259" key="1">
    <source>
        <dbReference type="Pfam" id="PF01370"/>
    </source>
</evidence>
<evidence type="ECO:0000313" key="2">
    <source>
        <dbReference type="EMBL" id="QQP86705.1"/>
    </source>
</evidence>
<gene>
    <name evidence="2" type="ORF">JHT90_05560</name>
</gene>
<dbReference type="Gene3D" id="3.40.50.720">
    <property type="entry name" value="NAD(P)-binding Rossmann-like Domain"/>
    <property type="match status" value="1"/>
</dbReference>
<dbReference type="PANTHER" id="PTHR48079">
    <property type="entry name" value="PROTEIN YEEZ"/>
    <property type="match status" value="1"/>
</dbReference>
<reference evidence="2 3" key="1">
    <citation type="submission" date="2021-01" db="EMBL/GenBank/DDBJ databases">
        <title>Entomomonas sp. F2A isolated from a house cricket (Acheta domesticus).</title>
        <authorList>
            <person name="Spergser J."/>
            <person name="Busse H.-J."/>
        </authorList>
    </citation>
    <scope>NUCLEOTIDE SEQUENCE [LARGE SCALE GENOMIC DNA]</scope>
    <source>
        <strain evidence="2 3">F2A</strain>
    </source>
</reference>
<dbReference type="PANTHER" id="PTHR48079:SF6">
    <property type="entry name" value="NAD(P)-BINDING DOMAIN-CONTAINING PROTEIN-RELATED"/>
    <property type="match status" value="1"/>
</dbReference>
<dbReference type="SUPFAM" id="SSF51735">
    <property type="entry name" value="NAD(P)-binding Rossmann-fold domains"/>
    <property type="match status" value="1"/>
</dbReference>
<protein>
    <submittedName>
        <fullName evidence="2">NAD-dependent epimerase/dehydratase family protein</fullName>
    </submittedName>
</protein>
<dbReference type="Pfam" id="PF01370">
    <property type="entry name" value="Epimerase"/>
    <property type="match status" value="1"/>
</dbReference>
<organism evidence="2 3">
    <name type="scientific">Entomomonas asaccharolytica</name>
    <dbReference type="NCBI Taxonomy" id="2785331"/>
    <lineage>
        <taxon>Bacteria</taxon>
        <taxon>Pseudomonadati</taxon>
        <taxon>Pseudomonadota</taxon>
        <taxon>Gammaproteobacteria</taxon>
        <taxon>Pseudomonadales</taxon>
        <taxon>Pseudomonadaceae</taxon>
        <taxon>Entomomonas</taxon>
    </lineage>
</organism>
<dbReference type="Proteomes" id="UP000595278">
    <property type="component" value="Chromosome"/>
</dbReference>
<dbReference type="InterPro" id="IPR051783">
    <property type="entry name" value="NAD(P)-dependent_oxidoreduct"/>
</dbReference>
<keyword evidence="3" id="KW-1185">Reference proteome</keyword>
<dbReference type="GO" id="GO:0005737">
    <property type="term" value="C:cytoplasm"/>
    <property type="evidence" value="ECO:0007669"/>
    <property type="project" value="TreeGrafter"/>
</dbReference>
<dbReference type="KEGG" id="eaz:JHT90_05560"/>
<evidence type="ECO:0000313" key="3">
    <source>
        <dbReference type="Proteomes" id="UP000595278"/>
    </source>
</evidence>
<feature type="domain" description="NAD-dependent epimerase/dehydratase" evidence="1">
    <location>
        <begin position="10"/>
        <end position="207"/>
    </location>
</feature>
<sequence length="284" mass="32402">MNNKQLSLLIIGCGDLGTRLGIKMANKGWQVYGARRDISQLPKEIVGINLNLYQQNLPINWPQHNLDYIVYCVAPSKGEHDRYYDLYYKGLENTLHWLQLCQQMPKRLFVVSSTAVYAQNDGQWLDENSPTTPNNTQGKTMLAMEQLALHSKLNYTCVRLSGIYGPNRTYLINQAKQGVHYPNQPPLYANRIHIDDAANLIQQLIEYQQMGNTLNNCYIGVDDNPAPIQETLAWIRSKLNITALADEYSERRVGSKRLSNKLAKTTGWKPNYASYQEGYDELLG</sequence>